<dbReference type="Proteomes" id="UP000649617">
    <property type="component" value="Unassembled WGS sequence"/>
</dbReference>
<keyword evidence="3" id="KW-0732">Signal</keyword>
<evidence type="ECO:0000256" key="3">
    <source>
        <dbReference type="SAM" id="SignalP"/>
    </source>
</evidence>
<evidence type="ECO:0000256" key="2">
    <source>
        <dbReference type="ARBA" id="ARBA00023445"/>
    </source>
</evidence>
<accession>A0A812Y272</accession>
<protein>
    <submittedName>
        <fullName evidence="5">ANR protein</fullName>
    </submittedName>
</protein>
<dbReference type="EMBL" id="CAJNIZ010047135">
    <property type="protein sequence ID" value="CAE7763011.1"/>
    <property type="molecule type" value="Genomic_DNA"/>
</dbReference>
<evidence type="ECO:0000313" key="5">
    <source>
        <dbReference type="EMBL" id="CAE7763011.1"/>
    </source>
</evidence>
<feature type="signal peptide" evidence="3">
    <location>
        <begin position="1"/>
        <end position="17"/>
    </location>
</feature>
<reference evidence="5" key="1">
    <citation type="submission" date="2021-02" db="EMBL/GenBank/DDBJ databases">
        <authorList>
            <person name="Dougan E. K."/>
            <person name="Rhodes N."/>
            <person name="Thang M."/>
            <person name="Chan C."/>
        </authorList>
    </citation>
    <scope>NUCLEOTIDE SEQUENCE</scope>
</reference>
<dbReference type="PANTHER" id="PTHR10366:SF564">
    <property type="entry name" value="STEROL-4-ALPHA-CARBOXYLATE 3-DEHYDROGENASE, DECARBOXYLATING"/>
    <property type="match status" value="1"/>
</dbReference>
<proteinExistence type="inferred from homology"/>
<evidence type="ECO:0000259" key="4">
    <source>
        <dbReference type="Pfam" id="PF01370"/>
    </source>
</evidence>
<dbReference type="OrthoDB" id="336148at2759"/>
<dbReference type="AlphaFoldDB" id="A0A812Y272"/>
<gene>
    <name evidence="5" type="primary">ANR</name>
    <name evidence="5" type="ORF">SPIL2461_LOCUS22302</name>
</gene>
<keyword evidence="6" id="KW-1185">Reference proteome</keyword>
<dbReference type="InterPro" id="IPR050425">
    <property type="entry name" value="NAD(P)_dehydrat-like"/>
</dbReference>
<dbReference type="GO" id="GO:0016616">
    <property type="term" value="F:oxidoreductase activity, acting on the CH-OH group of donors, NAD or NADP as acceptor"/>
    <property type="evidence" value="ECO:0007669"/>
    <property type="project" value="TreeGrafter"/>
</dbReference>
<organism evidence="5 6">
    <name type="scientific">Symbiodinium pilosum</name>
    <name type="common">Dinoflagellate</name>
    <dbReference type="NCBI Taxonomy" id="2952"/>
    <lineage>
        <taxon>Eukaryota</taxon>
        <taxon>Sar</taxon>
        <taxon>Alveolata</taxon>
        <taxon>Dinophyceae</taxon>
        <taxon>Suessiales</taxon>
        <taxon>Symbiodiniaceae</taxon>
        <taxon>Symbiodinium</taxon>
    </lineage>
</organism>
<evidence type="ECO:0000256" key="1">
    <source>
        <dbReference type="ARBA" id="ARBA00023002"/>
    </source>
</evidence>
<feature type="domain" description="NAD-dependent epimerase/dehydratase" evidence="4">
    <location>
        <begin position="21"/>
        <end position="264"/>
    </location>
</feature>
<dbReference type="InterPro" id="IPR001509">
    <property type="entry name" value="Epimerase_deHydtase"/>
</dbReference>
<dbReference type="SUPFAM" id="SSF51735">
    <property type="entry name" value="NAD(P)-binding Rossmann-fold domains"/>
    <property type="match status" value="1"/>
</dbReference>
<feature type="chain" id="PRO_5032400984" evidence="3">
    <location>
        <begin position="18"/>
        <end position="348"/>
    </location>
</feature>
<keyword evidence="1" id="KW-0560">Oxidoreductase</keyword>
<comment type="caution">
    <text evidence="5">The sequence shown here is derived from an EMBL/GenBank/DDBJ whole genome shotgun (WGS) entry which is preliminary data.</text>
</comment>
<dbReference type="Gene3D" id="3.40.50.720">
    <property type="entry name" value="NAD(P)-binding Rossmann-like Domain"/>
    <property type="match status" value="1"/>
</dbReference>
<name>A0A812Y272_SYMPI</name>
<evidence type="ECO:0000313" key="6">
    <source>
        <dbReference type="Proteomes" id="UP000649617"/>
    </source>
</evidence>
<sequence length="348" mass="37845">MITTLVTFLLLLVEAGASQTVCVTGAGGYVATELVKQLLENGFHVKGTVRSLKQKDKYAHLEKLDAALPGTLKLLEADLLKPNSFDACAEGSKYVFHTASPFHFEAANTLKDMIEPARNGTENVLKSAIKAKAERVIVTSSFAASNSFLPDDKPDSGTLYSEEDWNDFIDESVWKDNKQQAYIASKSLAERKAWELGKSHGIDVVVIQPVLVMGPVHAPRVEGVSVGTMKSIIEGSPLPFAFPWCDNRDVAKAHIQAAVNPTASGRYIVAQPNTIPHSYVYEVLSKGLPQFAWAKPEKEEAQNPMIDNAKIKGLIGGLYPLESTILDMARSLISANLATPKLNPKTEL</sequence>
<dbReference type="PANTHER" id="PTHR10366">
    <property type="entry name" value="NAD DEPENDENT EPIMERASE/DEHYDRATASE"/>
    <property type="match status" value="1"/>
</dbReference>
<dbReference type="FunFam" id="3.40.50.720:FF:000085">
    <property type="entry name" value="Dihydroflavonol reductase"/>
    <property type="match status" value="1"/>
</dbReference>
<dbReference type="InterPro" id="IPR036291">
    <property type="entry name" value="NAD(P)-bd_dom_sf"/>
</dbReference>
<dbReference type="Pfam" id="PF01370">
    <property type="entry name" value="Epimerase"/>
    <property type="match status" value="1"/>
</dbReference>
<comment type="similarity">
    <text evidence="2">Belongs to the NAD(P)-dependent epimerase/dehydratase family. Dihydroflavonol-4-reductase subfamily.</text>
</comment>